<evidence type="ECO:0000313" key="12">
    <source>
        <dbReference type="Proteomes" id="UP001151234"/>
    </source>
</evidence>
<organism evidence="11 12">
    <name type="scientific">Hoeflea prorocentri</name>
    <dbReference type="NCBI Taxonomy" id="1922333"/>
    <lineage>
        <taxon>Bacteria</taxon>
        <taxon>Pseudomonadati</taxon>
        <taxon>Pseudomonadota</taxon>
        <taxon>Alphaproteobacteria</taxon>
        <taxon>Hyphomicrobiales</taxon>
        <taxon>Rhizobiaceae</taxon>
        <taxon>Hoeflea</taxon>
    </lineage>
</organism>
<dbReference type="CDD" id="cd16913">
    <property type="entry name" value="YkuD_like"/>
    <property type="match status" value="1"/>
</dbReference>
<evidence type="ECO:0000256" key="9">
    <source>
        <dbReference type="PROSITE-ProRule" id="PRU01373"/>
    </source>
</evidence>
<dbReference type="GO" id="GO:0008360">
    <property type="term" value="P:regulation of cell shape"/>
    <property type="evidence" value="ECO:0007669"/>
    <property type="project" value="UniProtKB-UniRule"/>
</dbReference>
<dbReference type="AlphaFoldDB" id="A0A9X3UKI6"/>
<keyword evidence="6 9" id="KW-0133">Cell shape</keyword>
<dbReference type="GO" id="GO:0071972">
    <property type="term" value="F:peptidoglycan L,D-transpeptidase activity"/>
    <property type="evidence" value="ECO:0007669"/>
    <property type="project" value="TreeGrafter"/>
</dbReference>
<name>A0A9X3UKI6_9HYPH</name>
<evidence type="ECO:0000256" key="7">
    <source>
        <dbReference type="ARBA" id="ARBA00022984"/>
    </source>
</evidence>
<dbReference type="PANTHER" id="PTHR30582">
    <property type="entry name" value="L,D-TRANSPEPTIDASE"/>
    <property type="match status" value="1"/>
</dbReference>
<gene>
    <name evidence="11" type="ORF">OQ273_15935</name>
</gene>
<dbReference type="PROSITE" id="PS52029">
    <property type="entry name" value="LD_TPASE"/>
    <property type="match status" value="1"/>
</dbReference>
<dbReference type="GO" id="GO:0018104">
    <property type="term" value="P:peptidoglycan-protein cross-linking"/>
    <property type="evidence" value="ECO:0007669"/>
    <property type="project" value="TreeGrafter"/>
</dbReference>
<evidence type="ECO:0000256" key="5">
    <source>
        <dbReference type="ARBA" id="ARBA00022801"/>
    </source>
</evidence>
<proteinExistence type="inferred from homology"/>
<feature type="active site" description="Proton donor/acceptor" evidence="9">
    <location>
        <position position="138"/>
    </location>
</feature>
<keyword evidence="3" id="KW-0328">Glycosyltransferase</keyword>
<sequence length="203" mass="22983">MRDEVLARQDIATDVIKASTKRPPQKFLRKKVRIDTNERPGTIIIDTSRRFLYYVEGNGRATRYGVGVGREGFGWAGTVKVGRKAEWPDWRPPARMIARERKKGRIIPSFVKGGINNPLGARALYLHRGGRDTIYRIHGTNQPWTIGQNMSSGCIRMMNSDVKHLYKRAGVGTKVIVIGPNGRNASKYYRERGVDVLATIFRN</sequence>
<keyword evidence="7 9" id="KW-0573">Peptidoglycan synthesis</keyword>
<dbReference type="EMBL" id="JAPJZI010000001">
    <property type="protein sequence ID" value="MDA5400071.1"/>
    <property type="molecule type" value="Genomic_DNA"/>
</dbReference>
<dbReference type="InterPro" id="IPR005490">
    <property type="entry name" value="LD_TPept_cat_dom"/>
</dbReference>
<dbReference type="Gene3D" id="2.40.440.10">
    <property type="entry name" value="L,D-transpeptidase catalytic domain-like"/>
    <property type="match status" value="1"/>
</dbReference>
<accession>A0A9X3UKI6</accession>
<evidence type="ECO:0000256" key="2">
    <source>
        <dbReference type="ARBA" id="ARBA00005992"/>
    </source>
</evidence>
<evidence type="ECO:0000256" key="1">
    <source>
        <dbReference type="ARBA" id="ARBA00004752"/>
    </source>
</evidence>
<keyword evidence="8 9" id="KW-0961">Cell wall biogenesis/degradation</keyword>
<evidence type="ECO:0000256" key="4">
    <source>
        <dbReference type="ARBA" id="ARBA00022679"/>
    </source>
</evidence>
<dbReference type="InterPro" id="IPR038063">
    <property type="entry name" value="Transpep_catalytic_dom"/>
</dbReference>
<evidence type="ECO:0000313" key="11">
    <source>
        <dbReference type="EMBL" id="MDA5400071.1"/>
    </source>
</evidence>
<reference evidence="11" key="1">
    <citation type="submission" date="2022-11" db="EMBL/GenBank/DDBJ databases">
        <title>Draft genome sequence of Hoeflea poritis E7-10 and Hoeflea prorocentri PM5-8, separated from scleractinian coral Porites lutea and marine dinoflagellate.</title>
        <authorList>
            <person name="Zhang G."/>
            <person name="Wei Q."/>
            <person name="Cai L."/>
        </authorList>
    </citation>
    <scope>NUCLEOTIDE SEQUENCE</scope>
    <source>
        <strain evidence="11">PM5-8</strain>
    </source>
</reference>
<keyword evidence="4" id="KW-0808">Transferase</keyword>
<keyword evidence="5" id="KW-0378">Hydrolase</keyword>
<keyword evidence="12" id="KW-1185">Reference proteome</keyword>
<dbReference type="GO" id="GO:0071555">
    <property type="term" value="P:cell wall organization"/>
    <property type="evidence" value="ECO:0007669"/>
    <property type="project" value="UniProtKB-UniRule"/>
</dbReference>
<dbReference type="PANTHER" id="PTHR30582:SF24">
    <property type="entry name" value="L,D-TRANSPEPTIDASE ERFK_SRFK-RELATED"/>
    <property type="match status" value="1"/>
</dbReference>
<dbReference type="FunFam" id="2.40.440.10:FF:000002">
    <property type="entry name" value="L,D-transpeptidase ErfK/SrfK"/>
    <property type="match status" value="1"/>
</dbReference>
<feature type="domain" description="L,D-TPase catalytic" evidence="10">
    <location>
        <begin position="41"/>
        <end position="178"/>
    </location>
</feature>
<comment type="pathway">
    <text evidence="1 9">Cell wall biogenesis; peptidoglycan biosynthesis.</text>
</comment>
<protein>
    <submittedName>
        <fullName evidence="11">L,D-transpeptidase</fullName>
    </submittedName>
</protein>
<dbReference type="GO" id="GO:0005576">
    <property type="term" value="C:extracellular region"/>
    <property type="evidence" value="ECO:0007669"/>
    <property type="project" value="TreeGrafter"/>
</dbReference>
<evidence type="ECO:0000256" key="6">
    <source>
        <dbReference type="ARBA" id="ARBA00022960"/>
    </source>
</evidence>
<comment type="caution">
    <text evidence="11">The sequence shown here is derived from an EMBL/GenBank/DDBJ whole genome shotgun (WGS) entry which is preliminary data.</text>
</comment>
<dbReference type="GO" id="GO:0016757">
    <property type="term" value="F:glycosyltransferase activity"/>
    <property type="evidence" value="ECO:0007669"/>
    <property type="project" value="UniProtKB-KW"/>
</dbReference>
<evidence type="ECO:0000259" key="10">
    <source>
        <dbReference type="PROSITE" id="PS52029"/>
    </source>
</evidence>
<comment type="similarity">
    <text evidence="2">Belongs to the YkuD family.</text>
</comment>
<evidence type="ECO:0000256" key="3">
    <source>
        <dbReference type="ARBA" id="ARBA00022676"/>
    </source>
</evidence>
<dbReference type="Pfam" id="PF03734">
    <property type="entry name" value="YkuD"/>
    <property type="match status" value="1"/>
</dbReference>
<feature type="active site" description="Nucleophile" evidence="9">
    <location>
        <position position="154"/>
    </location>
</feature>
<dbReference type="Proteomes" id="UP001151234">
    <property type="component" value="Unassembled WGS sequence"/>
</dbReference>
<evidence type="ECO:0000256" key="8">
    <source>
        <dbReference type="ARBA" id="ARBA00023316"/>
    </source>
</evidence>
<dbReference type="InterPro" id="IPR050979">
    <property type="entry name" value="LD-transpeptidase"/>
</dbReference>
<dbReference type="SUPFAM" id="SSF141523">
    <property type="entry name" value="L,D-transpeptidase catalytic domain-like"/>
    <property type="match status" value="1"/>
</dbReference>